<dbReference type="InterPro" id="IPR032675">
    <property type="entry name" value="LRR_dom_sf"/>
</dbReference>
<keyword evidence="1" id="KW-0433">Leucine-rich repeat</keyword>
<dbReference type="InterPro" id="IPR050216">
    <property type="entry name" value="LRR_domain-containing"/>
</dbReference>
<reference evidence="5" key="1">
    <citation type="submission" date="2025-08" db="UniProtKB">
        <authorList>
            <consortium name="RefSeq"/>
        </authorList>
    </citation>
    <scope>IDENTIFICATION</scope>
    <source>
        <tissue evidence="5">Blood</tissue>
    </source>
</reference>
<protein>
    <submittedName>
        <fullName evidence="5">Leucine-rich repeat-containing protein 63</fullName>
    </submittedName>
</protein>
<dbReference type="PANTHER" id="PTHR48051:SF46">
    <property type="entry name" value="LEUCINE RICH REPEAT-CONTAINING DOMAIN PROTEIN"/>
    <property type="match status" value="1"/>
</dbReference>
<feature type="compositionally biased region" description="Basic and acidic residues" evidence="3">
    <location>
        <begin position="28"/>
        <end position="47"/>
    </location>
</feature>
<dbReference type="KEGG" id="emc:129336883"/>
<evidence type="ECO:0000313" key="4">
    <source>
        <dbReference type="Proteomes" id="UP001190640"/>
    </source>
</evidence>
<name>A0AA97JVM1_EUBMA</name>
<keyword evidence="4" id="KW-1185">Reference proteome</keyword>
<dbReference type="Pfam" id="PF13855">
    <property type="entry name" value="LRR_8"/>
    <property type="match status" value="1"/>
</dbReference>
<evidence type="ECO:0000256" key="2">
    <source>
        <dbReference type="ARBA" id="ARBA00022737"/>
    </source>
</evidence>
<dbReference type="InterPro" id="IPR003591">
    <property type="entry name" value="Leu-rich_rpt_typical-subtyp"/>
</dbReference>
<dbReference type="SUPFAM" id="SSF52058">
    <property type="entry name" value="L domain-like"/>
    <property type="match status" value="1"/>
</dbReference>
<dbReference type="AlphaFoldDB" id="A0AA97JVM1"/>
<dbReference type="CTD" id="220416"/>
<keyword evidence="2" id="KW-0677">Repeat</keyword>
<accession>A0AA97JVM1</accession>
<dbReference type="InterPro" id="IPR001611">
    <property type="entry name" value="Leu-rich_rpt"/>
</dbReference>
<proteinExistence type="predicted"/>
<gene>
    <name evidence="5" type="primary">LRRC63</name>
</gene>
<dbReference type="Proteomes" id="UP001190640">
    <property type="component" value="Chromosome 1"/>
</dbReference>
<feature type="region of interest" description="Disordered" evidence="3">
    <location>
        <begin position="1"/>
        <end position="50"/>
    </location>
</feature>
<dbReference type="GeneID" id="129336883"/>
<organism evidence="4 5">
    <name type="scientific">Eublepharis macularius</name>
    <name type="common">Leopard gecko</name>
    <name type="synonym">Cyrtodactylus macularius</name>
    <dbReference type="NCBI Taxonomy" id="481883"/>
    <lineage>
        <taxon>Eukaryota</taxon>
        <taxon>Metazoa</taxon>
        <taxon>Chordata</taxon>
        <taxon>Craniata</taxon>
        <taxon>Vertebrata</taxon>
        <taxon>Euteleostomi</taxon>
        <taxon>Lepidosauria</taxon>
        <taxon>Squamata</taxon>
        <taxon>Bifurcata</taxon>
        <taxon>Gekkota</taxon>
        <taxon>Eublepharidae</taxon>
        <taxon>Eublepharinae</taxon>
        <taxon>Eublepharis</taxon>
    </lineage>
</organism>
<sequence>MSEPKLLLRRPLPPKVEMVPFIPKRKDRKGDDDEDKESKDIPGDSRATDVQLPISAKSHQVLLSLPDSIGYTPSNLDYGSGSQLPSPEPSYLHLDSIKKNVVIPLQSSGPPSFPLHKRRIPLRLKLPALKFRRLFLTSDFILKGFTAEVSRGSQRAKSGYKKPMISHLNYEVCSRQLIQELQRSGQVEVNRILLPAAGFPFAATRIPDSQMQLEKFLEQALVTSETAEISEKDAKKKLPFHHVEWEKRKKRMVTCSDMPFDSDNLSLVSGAGCRYQLSPEDEERELLTKAEMAVYCCLIHKNLGLSLKAYFLPRLPDLSSVADFLLYLNLSFNNLHFFPTEVCDIKNLQALKLRNNPIKFIPEDIKKMKCLKSLVVSFNLLTELPSWLFTLPDLEYLDAGYNEIEHISNAISNARNLKILILEGNLLHALPCGLLSLKLKRLKVENNFLHLLFWNEFRFQPQRLSDMATLCFVQNNLRQRYPEIPENIQKFLHSCGTCDCCKGPLYGHGFGFLRIYRNTFGLRLPYLFSACSIACYAKFVT</sequence>
<dbReference type="RefSeq" id="XP_054846253.1">
    <property type="nucleotide sequence ID" value="XM_054990278.1"/>
</dbReference>
<evidence type="ECO:0000313" key="5">
    <source>
        <dbReference type="RefSeq" id="XP_054846253.1"/>
    </source>
</evidence>
<dbReference type="SMART" id="SM00369">
    <property type="entry name" value="LRR_TYP"/>
    <property type="match status" value="3"/>
</dbReference>
<evidence type="ECO:0000256" key="1">
    <source>
        <dbReference type="ARBA" id="ARBA00022614"/>
    </source>
</evidence>
<dbReference type="GO" id="GO:0005737">
    <property type="term" value="C:cytoplasm"/>
    <property type="evidence" value="ECO:0007669"/>
    <property type="project" value="TreeGrafter"/>
</dbReference>
<dbReference type="PANTHER" id="PTHR48051">
    <property type="match status" value="1"/>
</dbReference>
<evidence type="ECO:0000256" key="3">
    <source>
        <dbReference type="SAM" id="MobiDB-lite"/>
    </source>
</evidence>
<dbReference type="Gene3D" id="3.80.10.10">
    <property type="entry name" value="Ribonuclease Inhibitor"/>
    <property type="match status" value="1"/>
</dbReference>